<gene>
    <name evidence="1" type="ORF">LCGC14_2593880</name>
</gene>
<organism evidence="1">
    <name type="scientific">marine sediment metagenome</name>
    <dbReference type="NCBI Taxonomy" id="412755"/>
    <lineage>
        <taxon>unclassified sequences</taxon>
        <taxon>metagenomes</taxon>
        <taxon>ecological metagenomes</taxon>
    </lineage>
</organism>
<comment type="caution">
    <text evidence="1">The sequence shown here is derived from an EMBL/GenBank/DDBJ whole genome shotgun (WGS) entry which is preliminary data.</text>
</comment>
<dbReference type="EMBL" id="LAZR01043617">
    <property type="protein sequence ID" value="KKL06653.1"/>
    <property type="molecule type" value="Genomic_DNA"/>
</dbReference>
<proteinExistence type="predicted"/>
<dbReference type="AlphaFoldDB" id="A0A0F9D3F4"/>
<accession>A0A0F9D3F4</accession>
<protein>
    <submittedName>
        <fullName evidence="1">Uncharacterized protein</fullName>
    </submittedName>
</protein>
<reference evidence="1" key="1">
    <citation type="journal article" date="2015" name="Nature">
        <title>Complex archaea that bridge the gap between prokaryotes and eukaryotes.</title>
        <authorList>
            <person name="Spang A."/>
            <person name="Saw J.H."/>
            <person name="Jorgensen S.L."/>
            <person name="Zaremba-Niedzwiedzka K."/>
            <person name="Martijn J."/>
            <person name="Lind A.E."/>
            <person name="van Eijk R."/>
            <person name="Schleper C."/>
            <person name="Guy L."/>
            <person name="Ettema T.J."/>
        </authorList>
    </citation>
    <scope>NUCLEOTIDE SEQUENCE</scope>
</reference>
<name>A0A0F9D3F4_9ZZZZ</name>
<sequence length="137" mass="16616">MIDKLKSKLKELVSRKKELQPKIDEVNSKREIELQNVNKKFDHMVYDVNYNIQKIEDEFYNDLIRSFVEIVTREFDIKRSTDIYEITDNFKTYRKLIADFDMFPKELIQKLHTVINGEPIEEIVYELDDIQNKYMKS</sequence>
<evidence type="ECO:0000313" key="1">
    <source>
        <dbReference type="EMBL" id="KKL06653.1"/>
    </source>
</evidence>